<dbReference type="PANTHER" id="PTHR34396">
    <property type="entry name" value="OS03G0264950 PROTEIN-RELATED"/>
    <property type="match status" value="1"/>
</dbReference>
<comment type="caution">
    <text evidence="6">The sequence shown here is derived from an EMBL/GenBank/DDBJ whole genome shotgun (WGS) entry which is preliminary data.</text>
</comment>
<accession>A0AAD9TJJ3</accession>
<dbReference type="Pfam" id="PF02892">
    <property type="entry name" value="zf-BED"/>
    <property type="match status" value="1"/>
</dbReference>
<feature type="region of interest" description="Disordered" evidence="4">
    <location>
        <begin position="52"/>
        <end position="78"/>
    </location>
</feature>
<reference evidence="6" key="1">
    <citation type="journal article" date="2023" name="Plant J.">
        <title>Genome sequences and population genomics provide insights into the demographic history, inbreeding, and mutation load of two 'living fossil' tree species of Dipteronia.</title>
        <authorList>
            <person name="Feng Y."/>
            <person name="Comes H.P."/>
            <person name="Chen J."/>
            <person name="Zhu S."/>
            <person name="Lu R."/>
            <person name="Zhang X."/>
            <person name="Li P."/>
            <person name="Qiu J."/>
            <person name="Olsen K.M."/>
            <person name="Qiu Y."/>
        </authorList>
    </citation>
    <scope>NUCLEOTIDE SEQUENCE</scope>
    <source>
        <strain evidence="6">KIB01</strain>
    </source>
</reference>
<feature type="domain" description="BED-type" evidence="5">
    <location>
        <begin position="77"/>
        <end position="122"/>
    </location>
</feature>
<evidence type="ECO:0000313" key="7">
    <source>
        <dbReference type="Proteomes" id="UP001280121"/>
    </source>
</evidence>
<evidence type="ECO:0000256" key="3">
    <source>
        <dbReference type="ARBA" id="ARBA00022833"/>
    </source>
</evidence>
<dbReference type="PANTHER" id="PTHR34396:SF25">
    <property type="entry name" value="BOUNDARY ELEMENT ASSOCIATED FACTOR"/>
    <property type="match status" value="1"/>
</dbReference>
<evidence type="ECO:0000256" key="4">
    <source>
        <dbReference type="SAM" id="MobiDB-lite"/>
    </source>
</evidence>
<dbReference type="GO" id="GO:0008270">
    <property type="term" value="F:zinc ion binding"/>
    <property type="evidence" value="ECO:0007669"/>
    <property type="project" value="UniProtKB-KW"/>
</dbReference>
<dbReference type="SMART" id="SM00614">
    <property type="entry name" value="ZnF_BED"/>
    <property type="match status" value="1"/>
</dbReference>
<keyword evidence="7" id="KW-1185">Reference proteome</keyword>
<dbReference type="InterPro" id="IPR003656">
    <property type="entry name" value="Znf_BED"/>
</dbReference>
<dbReference type="GO" id="GO:0005634">
    <property type="term" value="C:nucleus"/>
    <property type="evidence" value="ECO:0007669"/>
    <property type="project" value="TreeGrafter"/>
</dbReference>
<evidence type="ECO:0000313" key="6">
    <source>
        <dbReference type="EMBL" id="KAK2637299.1"/>
    </source>
</evidence>
<keyword evidence="2" id="KW-0863">Zinc-finger</keyword>
<dbReference type="AlphaFoldDB" id="A0AAD9TJJ3"/>
<keyword evidence="3" id="KW-0862">Zinc</keyword>
<dbReference type="EMBL" id="JANJYI010000009">
    <property type="protein sequence ID" value="KAK2637299.1"/>
    <property type="molecule type" value="Genomic_DNA"/>
</dbReference>
<name>A0AAD9TJJ3_9ROSI</name>
<protein>
    <recommendedName>
        <fullName evidence="5">BED-type domain-containing protein</fullName>
    </recommendedName>
</protein>
<gene>
    <name evidence="6" type="ORF">Ddye_032091</name>
</gene>
<feature type="compositionally biased region" description="Polar residues" evidence="4">
    <location>
        <begin position="54"/>
        <end position="78"/>
    </location>
</feature>
<evidence type="ECO:0000256" key="2">
    <source>
        <dbReference type="ARBA" id="ARBA00022771"/>
    </source>
</evidence>
<dbReference type="Proteomes" id="UP001280121">
    <property type="component" value="Unassembled WGS sequence"/>
</dbReference>
<dbReference type="GO" id="GO:1990837">
    <property type="term" value="F:sequence-specific double-stranded DNA binding"/>
    <property type="evidence" value="ECO:0007669"/>
    <property type="project" value="TreeGrafter"/>
</dbReference>
<evidence type="ECO:0000259" key="5">
    <source>
        <dbReference type="Pfam" id="PF02892"/>
    </source>
</evidence>
<sequence>MFYSISRIRQFQVEMSSSQQNLDFDSNIPLNTQSQAPSFDINLVDINDIECESGRQTSQTNRRSTKRSSSGRPKQTSEAWNHFKREIINGEVKVICHHCGKALAGNHRQVTSHLLNHATSCLKKIGGRKQDGTSPKPNFGSVDNDILQQKNTKMIIMHELPLSFVDYGRFKDVLDFLAPGFNGLTRNTLKSEVMKLYEVEKSRTMMMLDKNTSRVALTTDM</sequence>
<evidence type="ECO:0000256" key="1">
    <source>
        <dbReference type="ARBA" id="ARBA00022723"/>
    </source>
</evidence>
<organism evidence="6 7">
    <name type="scientific">Dipteronia dyeriana</name>
    <dbReference type="NCBI Taxonomy" id="168575"/>
    <lineage>
        <taxon>Eukaryota</taxon>
        <taxon>Viridiplantae</taxon>
        <taxon>Streptophyta</taxon>
        <taxon>Embryophyta</taxon>
        <taxon>Tracheophyta</taxon>
        <taxon>Spermatophyta</taxon>
        <taxon>Magnoliopsida</taxon>
        <taxon>eudicotyledons</taxon>
        <taxon>Gunneridae</taxon>
        <taxon>Pentapetalae</taxon>
        <taxon>rosids</taxon>
        <taxon>malvids</taxon>
        <taxon>Sapindales</taxon>
        <taxon>Sapindaceae</taxon>
        <taxon>Hippocastanoideae</taxon>
        <taxon>Acereae</taxon>
        <taxon>Dipteronia</taxon>
    </lineage>
</organism>
<proteinExistence type="predicted"/>
<dbReference type="InterPro" id="IPR053031">
    <property type="entry name" value="Cuticle_assoc_protein"/>
</dbReference>
<keyword evidence="1" id="KW-0479">Metal-binding</keyword>
<dbReference type="GO" id="GO:0006357">
    <property type="term" value="P:regulation of transcription by RNA polymerase II"/>
    <property type="evidence" value="ECO:0007669"/>
    <property type="project" value="TreeGrafter"/>
</dbReference>